<evidence type="ECO:0000313" key="2">
    <source>
        <dbReference type="Proteomes" id="UP000031184"/>
    </source>
</evidence>
<dbReference type="Proteomes" id="UP000031184">
    <property type="component" value="Unassembled WGS sequence"/>
</dbReference>
<reference evidence="1 2" key="1">
    <citation type="submission" date="2013-08" db="EMBL/GenBank/DDBJ databases">
        <title>An opportunistic ruminal bacterium that causes liver abscesses in cattle.</title>
        <authorList>
            <person name="Benahmed F.H."/>
            <person name="Rasmussen M."/>
            <person name="Harbottle H."/>
            <person name="Soppet D."/>
            <person name="Nagaraja T.G."/>
            <person name="Davidson M."/>
        </authorList>
    </citation>
    <scope>NUCLEOTIDE SEQUENCE [LARGE SCALE GENOMIC DNA]</scope>
    <source>
        <strain evidence="1 2">B35</strain>
    </source>
</reference>
<dbReference type="AlphaFoldDB" id="A0A0B4EJP6"/>
<proteinExistence type="predicted"/>
<dbReference type="EMBL" id="AUZI01000012">
    <property type="protein sequence ID" value="KID49646.1"/>
    <property type="molecule type" value="Genomic_DNA"/>
</dbReference>
<gene>
    <name evidence="1" type="ORF">C095_05715</name>
</gene>
<accession>A0A0B4EJP6</accession>
<organism evidence="1 2">
    <name type="scientific">Fusobacterium necrophorum subsp. funduliforme B35</name>
    <dbReference type="NCBI Taxonomy" id="1226633"/>
    <lineage>
        <taxon>Bacteria</taxon>
        <taxon>Fusobacteriati</taxon>
        <taxon>Fusobacteriota</taxon>
        <taxon>Fusobacteriia</taxon>
        <taxon>Fusobacteriales</taxon>
        <taxon>Fusobacteriaceae</taxon>
        <taxon>Fusobacterium</taxon>
    </lineage>
</organism>
<protein>
    <submittedName>
        <fullName evidence="1">Uncharacterized protein</fullName>
    </submittedName>
</protein>
<name>A0A0B4EJP6_9FUSO</name>
<sequence length="35" mass="4306">MFELIGKVLVILEALEWIVKFIKWLRKIIRRHKGE</sequence>
<evidence type="ECO:0000313" key="1">
    <source>
        <dbReference type="EMBL" id="KID49646.1"/>
    </source>
</evidence>
<comment type="caution">
    <text evidence="1">The sequence shown here is derived from an EMBL/GenBank/DDBJ whole genome shotgun (WGS) entry which is preliminary data.</text>
</comment>
<dbReference type="PATRIC" id="fig|1226633.4.peg.1156"/>